<gene>
    <name evidence="1" type="ORF">PoB_005440200</name>
</gene>
<keyword evidence="2" id="KW-1185">Reference proteome</keyword>
<dbReference type="Proteomes" id="UP000735302">
    <property type="component" value="Unassembled WGS sequence"/>
</dbReference>
<sequence>MYLTRRPVGHLHRYSGVYDHKILNDVQPDKGETVTNVRMLSAFLLLATGTTARAALSRHGAQRKGPIGSGWYSDAKDTVVPDIIGGERWISTAF</sequence>
<reference evidence="1 2" key="1">
    <citation type="journal article" date="2021" name="Elife">
        <title>Chloroplast acquisition without the gene transfer in kleptoplastic sea slugs, Plakobranchus ocellatus.</title>
        <authorList>
            <person name="Maeda T."/>
            <person name="Takahashi S."/>
            <person name="Yoshida T."/>
            <person name="Shimamura S."/>
            <person name="Takaki Y."/>
            <person name="Nagai Y."/>
            <person name="Toyoda A."/>
            <person name="Suzuki Y."/>
            <person name="Arimoto A."/>
            <person name="Ishii H."/>
            <person name="Satoh N."/>
            <person name="Nishiyama T."/>
            <person name="Hasebe M."/>
            <person name="Maruyama T."/>
            <person name="Minagawa J."/>
            <person name="Obokata J."/>
            <person name="Shigenobu S."/>
        </authorList>
    </citation>
    <scope>NUCLEOTIDE SEQUENCE [LARGE SCALE GENOMIC DNA]</scope>
</reference>
<proteinExistence type="predicted"/>
<name>A0AAV4C8P9_9GAST</name>
<dbReference type="AlphaFoldDB" id="A0AAV4C8P9"/>
<evidence type="ECO:0000313" key="1">
    <source>
        <dbReference type="EMBL" id="GFO27897.1"/>
    </source>
</evidence>
<dbReference type="EMBL" id="BLXT01005980">
    <property type="protein sequence ID" value="GFO27897.1"/>
    <property type="molecule type" value="Genomic_DNA"/>
</dbReference>
<comment type="caution">
    <text evidence="1">The sequence shown here is derived from an EMBL/GenBank/DDBJ whole genome shotgun (WGS) entry which is preliminary data.</text>
</comment>
<accession>A0AAV4C8P9</accession>
<evidence type="ECO:0000313" key="2">
    <source>
        <dbReference type="Proteomes" id="UP000735302"/>
    </source>
</evidence>
<organism evidence="1 2">
    <name type="scientific">Plakobranchus ocellatus</name>
    <dbReference type="NCBI Taxonomy" id="259542"/>
    <lineage>
        <taxon>Eukaryota</taxon>
        <taxon>Metazoa</taxon>
        <taxon>Spiralia</taxon>
        <taxon>Lophotrochozoa</taxon>
        <taxon>Mollusca</taxon>
        <taxon>Gastropoda</taxon>
        <taxon>Heterobranchia</taxon>
        <taxon>Euthyneura</taxon>
        <taxon>Panpulmonata</taxon>
        <taxon>Sacoglossa</taxon>
        <taxon>Placobranchoidea</taxon>
        <taxon>Plakobranchidae</taxon>
        <taxon>Plakobranchus</taxon>
    </lineage>
</organism>
<protein>
    <submittedName>
        <fullName evidence="1">Uncharacterized protein</fullName>
    </submittedName>
</protein>